<dbReference type="AlphaFoldDB" id="A0AAW0M2Y9"/>
<dbReference type="CDD" id="cd16620">
    <property type="entry name" value="vRING-HC-C4C4_RBBP6"/>
    <property type="match status" value="1"/>
</dbReference>
<dbReference type="Pfam" id="PF13696">
    <property type="entry name" value="zf-CCHC_2"/>
    <property type="match status" value="1"/>
</dbReference>
<evidence type="ECO:0000256" key="1">
    <source>
        <dbReference type="ARBA" id="ARBA00004123"/>
    </source>
</evidence>
<dbReference type="InterPro" id="IPR014891">
    <property type="entry name" value="DWNN_domain"/>
</dbReference>
<dbReference type="Pfam" id="PF08783">
    <property type="entry name" value="DWNN"/>
    <property type="match status" value="1"/>
</dbReference>
<evidence type="ECO:0000256" key="3">
    <source>
        <dbReference type="ARBA" id="ARBA00022771"/>
    </source>
</evidence>
<feature type="region of interest" description="Disordered" evidence="6">
    <location>
        <begin position="573"/>
        <end position="612"/>
    </location>
</feature>
<comment type="caution">
    <text evidence="8">The sequence shown here is derived from an EMBL/GenBank/DDBJ whole genome shotgun (WGS) entry which is preliminary data.</text>
</comment>
<feature type="compositionally biased region" description="Basic and acidic residues" evidence="6">
    <location>
        <begin position="399"/>
        <end position="412"/>
    </location>
</feature>
<dbReference type="Gene3D" id="4.10.60.10">
    <property type="entry name" value="Zinc finger, CCHC-type"/>
    <property type="match status" value="1"/>
</dbReference>
<protein>
    <submittedName>
        <fullName evidence="8">E3 ubiquitin ligase pqt3-like</fullName>
    </submittedName>
</protein>
<dbReference type="InterPro" id="IPR033489">
    <property type="entry name" value="RBBP6"/>
</dbReference>
<dbReference type="Gene3D" id="3.30.40.10">
    <property type="entry name" value="Zinc/RING finger domain, C3HC4 (zinc finger)"/>
    <property type="match status" value="1"/>
</dbReference>
<keyword evidence="4" id="KW-0862">Zinc</keyword>
<name>A0AAW0M2Y9_QUESU</name>
<feature type="region of interest" description="Disordered" evidence="6">
    <location>
        <begin position="375"/>
        <end position="559"/>
    </location>
</feature>
<comment type="subcellular location">
    <subcellularLocation>
        <location evidence="1">Nucleus</location>
    </subcellularLocation>
</comment>
<dbReference type="SUPFAM" id="SSF57756">
    <property type="entry name" value="Retrovirus zinc finger-like domains"/>
    <property type="match status" value="1"/>
</dbReference>
<evidence type="ECO:0000313" key="8">
    <source>
        <dbReference type="EMBL" id="KAK7857791.1"/>
    </source>
</evidence>
<feature type="region of interest" description="Disordered" evidence="6">
    <location>
        <begin position="88"/>
        <end position="113"/>
    </location>
</feature>
<dbReference type="PANTHER" id="PTHR15439">
    <property type="entry name" value="RETINOBLASTOMA-BINDING PROTEIN 6"/>
    <property type="match status" value="1"/>
</dbReference>
<feature type="compositionally biased region" description="Basic and acidic residues" evidence="6">
    <location>
        <begin position="88"/>
        <end position="102"/>
    </location>
</feature>
<dbReference type="GO" id="GO:0008270">
    <property type="term" value="F:zinc ion binding"/>
    <property type="evidence" value="ECO:0007669"/>
    <property type="project" value="UniProtKB-KW"/>
</dbReference>
<evidence type="ECO:0000259" key="7">
    <source>
        <dbReference type="PROSITE" id="PS51282"/>
    </source>
</evidence>
<dbReference type="InterPro" id="IPR025829">
    <property type="entry name" value="Zn_knuckle_CX2CX3GHX4C"/>
</dbReference>
<dbReference type="PANTHER" id="PTHR15439:SF0">
    <property type="entry name" value="CELL DIVISION CYCLE AND APOPTOSIS REGULATOR PROTEIN 1-RELATED"/>
    <property type="match status" value="1"/>
</dbReference>
<dbReference type="GO" id="GO:0006397">
    <property type="term" value="P:mRNA processing"/>
    <property type="evidence" value="ECO:0007669"/>
    <property type="project" value="InterPro"/>
</dbReference>
<reference evidence="8 9" key="1">
    <citation type="journal article" date="2018" name="Sci. Data">
        <title>The draft genome sequence of cork oak.</title>
        <authorList>
            <person name="Ramos A.M."/>
            <person name="Usie A."/>
            <person name="Barbosa P."/>
            <person name="Barros P.M."/>
            <person name="Capote T."/>
            <person name="Chaves I."/>
            <person name="Simoes F."/>
            <person name="Abreu I."/>
            <person name="Carrasquinho I."/>
            <person name="Faro C."/>
            <person name="Guimaraes J.B."/>
            <person name="Mendonca D."/>
            <person name="Nobrega F."/>
            <person name="Rodrigues L."/>
            <person name="Saibo N.J.M."/>
            <person name="Varela M.C."/>
            <person name="Egas C."/>
            <person name="Matos J."/>
            <person name="Miguel C.M."/>
            <person name="Oliveira M.M."/>
            <person name="Ricardo C.P."/>
            <person name="Goncalves S."/>
        </authorList>
    </citation>
    <scope>NUCLEOTIDE SEQUENCE [LARGE SCALE GENOMIC DNA]</scope>
    <source>
        <strain evidence="9">cv. HL8</strain>
    </source>
</reference>
<dbReference type="GO" id="GO:0006511">
    <property type="term" value="P:ubiquitin-dependent protein catabolic process"/>
    <property type="evidence" value="ECO:0007669"/>
    <property type="project" value="TreeGrafter"/>
</dbReference>
<dbReference type="InterPro" id="IPR013083">
    <property type="entry name" value="Znf_RING/FYVE/PHD"/>
</dbReference>
<evidence type="ECO:0000313" key="9">
    <source>
        <dbReference type="Proteomes" id="UP000237347"/>
    </source>
</evidence>
<feature type="compositionally biased region" description="Basic and acidic residues" evidence="6">
    <location>
        <begin position="596"/>
        <end position="612"/>
    </location>
</feature>
<keyword evidence="5" id="KW-0539">Nucleus</keyword>
<dbReference type="GO" id="GO:0005634">
    <property type="term" value="C:nucleus"/>
    <property type="evidence" value="ECO:0007669"/>
    <property type="project" value="UniProtKB-SubCell"/>
</dbReference>
<dbReference type="Proteomes" id="UP000237347">
    <property type="component" value="Unassembled WGS sequence"/>
</dbReference>
<evidence type="ECO:0000256" key="4">
    <source>
        <dbReference type="ARBA" id="ARBA00022833"/>
    </source>
</evidence>
<evidence type="ECO:0000256" key="5">
    <source>
        <dbReference type="ARBA" id="ARBA00023242"/>
    </source>
</evidence>
<dbReference type="GO" id="GO:0016567">
    <property type="term" value="P:protein ubiquitination"/>
    <property type="evidence" value="ECO:0007669"/>
    <property type="project" value="InterPro"/>
</dbReference>
<accession>A0AAW0M2Y9</accession>
<dbReference type="PROSITE" id="PS51282">
    <property type="entry name" value="DWNN"/>
    <property type="match status" value="1"/>
</dbReference>
<dbReference type="SMART" id="SM01180">
    <property type="entry name" value="DWNN"/>
    <property type="match status" value="1"/>
</dbReference>
<dbReference type="InterPro" id="IPR036875">
    <property type="entry name" value="Znf_CCHC_sf"/>
</dbReference>
<gene>
    <name evidence="8" type="ORF">CFP56_015914</name>
</gene>
<sequence>MAVYYKFKSAKDYDSIPMDGPFLSVGTLKEKIFESKHLGRGTDFDLVVTNAQTNEEYLDEAMLIPKNTSVLIRRVPGRPRMTIVTEQEPKVESKMDDPEPEKSSFPVSNASTMKYPEDSEWDEFGNDLYAIPEVLPVQSNNPVPEALPTNKADEDSKIKALIDTPALDWQRQGPDGFAHGRGFGRGGMGGRMGGRGFGRAGFERKTPPQGYVCHRCKVPGHFIQHCPTNGDPNFDIKKVKPPTGIPKSMLMATPDGSYALPSGAVAVLRPNEAAFEREIEGLPSARSVGELPPELHCPLCKDVMKDAVLTSKCCFQSFCDRCIRDHIISKSMCICGATNILADDLLPNKTLRDTINRILEAGNSSAENAGSTFQVQDMESARCPQPKIPSPTLSAASKGEQKRSTINEETPKIQDTAAEGKAAAILPQQTAERARTAKTADISEATHESMSVKEPAASQGSAPLAEEEVQQRVAVSDAATSKANPDGVRRSRQRDRAMRGIPAPEANAELQANLDRRRLITHANAKSKSEKFPPPHQDGTLGYPLGSSHHIDPAFDPPDVPFSSTNFSYSKTHIQTWSGPLVDPAAVGAPRRKKHAGDGHGHSKSSKKDSRR</sequence>
<organism evidence="8 9">
    <name type="scientific">Quercus suber</name>
    <name type="common">Cork oak</name>
    <dbReference type="NCBI Taxonomy" id="58331"/>
    <lineage>
        <taxon>Eukaryota</taxon>
        <taxon>Viridiplantae</taxon>
        <taxon>Streptophyta</taxon>
        <taxon>Embryophyta</taxon>
        <taxon>Tracheophyta</taxon>
        <taxon>Spermatophyta</taxon>
        <taxon>Magnoliopsida</taxon>
        <taxon>eudicotyledons</taxon>
        <taxon>Gunneridae</taxon>
        <taxon>Pentapetalae</taxon>
        <taxon>rosids</taxon>
        <taxon>fabids</taxon>
        <taxon>Fagales</taxon>
        <taxon>Fagaceae</taxon>
        <taxon>Quercus</taxon>
    </lineage>
</organism>
<feature type="domain" description="DWNN" evidence="7">
    <location>
        <begin position="3"/>
        <end position="76"/>
    </location>
</feature>
<dbReference type="GO" id="GO:0061630">
    <property type="term" value="F:ubiquitin protein ligase activity"/>
    <property type="evidence" value="ECO:0007669"/>
    <property type="project" value="InterPro"/>
</dbReference>
<dbReference type="EMBL" id="PKMF04000024">
    <property type="protein sequence ID" value="KAK7857791.1"/>
    <property type="molecule type" value="Genomic_DNA"/>
</dbReference>
<keyword evidence="2" id="KW-0479">Metal-binding</keyword>
<keyword evidence="3" id="KW-0863">Zinc-finger</keyword>
<keyword evidence="9" id="KW-1185">Reference proteome</keyword>
<evidence type="ECO:0000256" key="6">
    <source>
        <dbReference type="SAM" id="MobiDB-lite"/>
    </source>
</evidence>
<evidence type="ECO:0000256" key="2">
    <source>
        <dbReference type="ARBA" id="ARBA00022723"/>
    </source>
</evidence>
<dbReference type="SUPFAM" id="SSF57850">
    <property type="entry name" value="RING/U-box"/>
    <property type="match status" value="1"/>
</dbReference>
<proteinExistence type="predicted"/>
<dbReference type="Gene3D" id="3.10.20.90">
    <property type="entry name" value="Phosphatidylinositol 3-kinase Catalytic Subunit, Chain A, domain 1"/>
    <property type="match status" value="1"/>
</dbReference>
<dbReference type="GO" id="GO:0003676">
    <property type="term" value="F:nucleic acid binding"/>
    <property type="evidence" value="ECO:0007669"/>
    <property type="project" value="InterPro"/>
</dbReference>